<keyword evidence="4 9" id="KW-0675">Receptor</keyword>
<keyword evidence="5" id="KW-1133">Transmembrane helix</keyword>
<feature type="transmembrane region" description="Helical" evidence="5">
    <location>
        <begin position="237"/>
        <end position="264"/>
    </location>
</feature>
<dbReference type="InterPro" id="IPR013783">
    <property type="entry name" value="Ig-like_fold"/>
</dbReference>
<dbReference type="Gene3D" id="2.60.40.10">
    <property type="entry name" value="Immunoglobulins"/>
    <property type="match status" value="2"/>
</dbReference>
<keyword evidence="5" id="KW-0472">Membrane</keyword>
<dbReference type="SUPFAM" id="SSF49265">
    <property type="entry name" value="Fibronectin type III"/>
    <property type="match status" value="2"/>
</dbReference>
<dbReference type="GO" id="GO:0004896">
    <property type="term" value="F:cytokine receptor activity"/>
    <property type="evidence" value="ECO:0007669"/>
    <property type="project" value="TreeGrafter"/>
</dbReference>
<proteinExistence type="inferred from homology"/>
<dbReference type="PANTHER" id="PTHR20859">
    <property type="entry name" value="INTERFERON/INTERLEUKIN RECEPTOR"/>
    <property type="match status" value="1"/>
</dbReference>
<dbReference type="Pfam" id="PF09294">
    <property type="entry name" value="Interfer-bind"/>
    <property type="match status" value="1"/>
</dbReference>
<evidence type="ECO:0000256" key="5">
    <source>
        <dbReference type="SAM" id="Phobius"/>
    </source>
</evidence>
<comment type="similarity">
    <text evidence="1">Belongs to the type II cytokine receptor family.</text>
</comment>
<keyword evidence="8" id="KW-1185">Reference proteome</keyword>
<dbReference type="Pfam" id="PF01108">
    <property type="entry name" value="Tissue_fac"/>
    <property type="match status" value="1"/>
</dbReference>
<evidence type="ECO:0000256" key="3">
    <source>
        <dbReference type="ARBA" id="ARBA00023157"/>
    </source>
</evidence>
<dbReference type="OrthoDB" id="9909056at2759"/>
<keyword evidence="3" id="KW-1015">Disulfide bond</keyword>
<keyword evidence="5" id="KW-0812">Transmembrane</keyword>
<dbReference type="InterPro" id="IPR003961">
    <property type="entry name" value="FN3_dom"/>
</dbReference>
<dbReference type="Proteomes" id="UP000504632">
    <property type="component" value="Chromosome 8"/>
</dbReference>
<organism evidence="8 9">
    <name type="scientific">Chanos chanos</name>
    <name type="common">Milkfish</name>
    <name type="synonym">Mugil chanos</name>
    <dbReference type="NCBI Taxonomy" id="29144"/>
    <lineage>
        <taxon>Eukaryota</taxon>
        <taxon>Metazoa</taxon>
        <taxon>Chordata</taxon>
        <taxon>Craniata</taxon>
        <taxon>Vertebrata</taxon>
        <taxon>Euteleostomi</taxon>
        <taxon>Actinopterygii</taxon>
        <taxon>Neopterygii</taxon>
        <taxon>Teleostei</taxon>
        <taxon>Ostariophysi</taxon>
        <taxon>Gonorynchiformes</taxon>
        <taxon>Chanidae</taxon>
        <taxon>Chanos</taxon>
    </lineage>
</organism>
<sequence>MNGINKPLQRDVLGSVVVPPRNVHFHSVNLRNIVKWHPGKGASDGTLYSVEYAIYGDEEESGTGNVVWREVRHCREIPQTQCDVTNETHILDDQYYARVKAVDSGISSKWTETDKFDPLFHTIFGPPRVKVTMVENNLRVKMKGPMRWKNAHMKRERSLWKVFPHMIYNVSIFSNKSKQTFNLLVKNDTFIFGFLEYGVEYCVSVKAFSQSNPTASVASEWKCETTPSGPPPDQMMLALLGGIIPFAVCLFGLVLAGCLVYHYLSGKQNLPESAKVAHVVEQQTLCPEKPPTIINLNLIVTNLTTGETKLTNLPALPHLVSEVEHLLPLAVQLNNVRSGPPPEPGPQEPLLGEEPAPVVSYATQNLPVNDVSNATSQDWQPDHSLSDDYGLVIREPAETPSGELLSQSLRVQILEQEGSMGEEPSAVAEVNRYKSQNTETAQEESLCDEDAEEDQVTFVDWNPETGILNIPILSQLCSELIVETVNEDENTQGEVVPILPNVLVRQVSEESSDQDTLTKMENMWGLQVMQD</sequence>
<dbReference type="InterPro" id="IPR050650">
    <property type="entry name" value="Type-II_Cytokine-TF_Rcpt"/>
</dbReference>
<dbReference type="InterPro" id="IPR015373">
    <property type="entry name" value="Interferon/interleukin_rcp_dom"/>
</dbReference>
<feature type="domain" description="Fibronectin type-III" evidence="6">
    <location>
        <begin position="14"/>
        <end position="110"/>
    </location>
</feature>
<protein>
    <submittedName>
        <fullName evidence="9">Interleukin-20 receptor subunit alpha</fullName>
    </submittedName>
</protein>
<feature type="domain" description="Interferon/interleukin receptor" evidence="7">
    <location>
        <begin position="122"/>
        <end position="227"/>
    </location>
</feature>
<evidence type="ECO:0000256" key="2">
    <source>
        <dbReference type="ARBA" id="ARBA00022729"/>
    </source>
</evidence>
<evidence type="ECO:0000256" key="4">
    <source>
        <dbReference type="ARBA" id="ARBA00023170"/>
    </source>
</evidence>
<dbReference type="RefSeq" id="XP_030638760.1">
    <property type="nucleotide sequence ID" value="XM_030782900.1"/>
</dbReference>
<evidence type="ECO:0000259" key="7">
    <source>
        <dbReference type="Pfam" id="PF09294"/>
    </source>
</evidence>
<dbReference type="CDD" id="cd00063">
    <property type="entry name" value="FN3"/>
    <property type="match status" value="1"/>
</dbReference>
<evidence type="ECO:0000259" key="6">
    <source>
        <dbReference type="Pfam" id="PF01108"/>
    </source>
</evidence>
<evidence type="ECO:0000256" key="1">
    <source>
        <dbReference type="ARBA" id="ARBA00005399"/>
    </source>
</evidence>
<accession>A0A6J2W0B5</accession>
<keyword evidence="2" id="KW-0732">Signal</keyword>
<dbReference type="GO" id="GO:0005886">
    <property type="term" value="C:plasma membrane"/>
    <property type="evidence" value="ECO:0007669"/>
    <property type="project" value="TreeGrafter"/>
</dbReference>
<dbReference type="FunCoup" id="A0A6J2W0B5">
    <property type="interactions" value="357"/>
</dbReference>
<dbReference type="AlphaFoldDB" id="A0A6J2W0B5"/>
<dbReference type="PANTHER" id="PTHR20859:SF86">
    <property type="entry name" value="INTERLEUKIN-20 RECEPTOR SUBUNIT ALPHA"/>
    <property type="match status" value="1"/>
</dbReference>
<dbReference type="GeneID" id="115819337"/>
<evidence type="ECO:0000313" key="9">
    <source>
        <dbReference type="RefSeq" id="XP_030638760.1"/>
    </source>
</evidence>
<name>A0A6J2W0B5_CHACN</name>
<dbReference type="InParanoid" id="A0A6J2W0B5"/>
<dbReference type="FunFam" id="2.60.40.10:FF:000348">
    <property type="entry name" value="Interleukin 20 receptor subunit alpha"/>
    <property type="match status" value="1"/>
</dbReference>
<dbReference type="InterPro" id="IPR036116">
    <property type="entry name" value="FN3_sf"/>
</dbReference>
<evidence type="ECO:0000313" key="8">
    <source>
        <dbReference type="Proteomes" id="UP000504632"/>
    </source>
</evidence>
<reference evidence="9" key="1">
    <citation type="submission" date="2025-08" db="UniProtKB">
        <authorList>
            <consortium name="RefSeq"/>
        </authorList>
    </citation>
    <scope>IDENTIFICATION</scope>
</reference>
<dbReference type="CTD" id="53832"/>
<gene>
    <name evidence="9" type="primary">il20ra</name>
</gene>